<dbReference type="HAMAP" id="MF_00421">
    <property type="entry name" value="PurQ"/>
    <property type="match status" value="1"/>
</dbReference>
<dbReference type="AlphaFoldDB" id="A0A921KDU2"/>
<dbReference type="Proteomes" id="UP000698173">
    <property type="component" value="Unassembled WGS sequence"/>
</dbReference>
<keyword evidence="7 8" id="KW-0315">Glutamine amidotransferase</keyword>
<dbReference type="PANTHER" id="PTHR47552">
    <property type="entry name" value="PHOSPHORIBOSYLFORMYLGLYCINAMIDINE SYNTHASE SUBUNIT PURQ"/>
    <property type="match status" value="1"/>
</dbReference>
<dbReference type="PANTHER" id="PTHR47552:SF1">
    <property type="entry name" value="PHOSPHORIBOSYLFORMYLGLYCINAMIDINE SYNTHASE SUBUNIT PURQ"/>
    <property type="match status" value="1"/>
</dbReference>
<reference evidence="9" key="2">
    <citation type="submission" date="2021-09" db="EMBL/GenBank/DDBJ databases">
        <authorList>
            <person name="Gilroy R."/>
        </authorList>
    </citation>
    <scope>NUCLEOTIDE SEQUENCE</scope>
    <source>
        <strain evidence="9">CHK171-7178</strain>
    </source>
</reference>
<accession>A0A921KDU2</accession>
<dbReference type="NCBIfam" id="TIGR01737">
    <property type="entry name" value="FGAM_synth_I"/>
    <property type="match status" value="1"/>
</dbReference>
<keyword evidence="1 8" id="KW-0963">Cytoplasm</keyword>
<dbReference type="InterPro" id="IPR010075">
    <property type="entry name" value="PRibForGlyAmidine_synth_PurQ"/>
</dbReference>
<comment type="catalytic activity">
    <reaction evidence="8">
        <text>N(2)-formyl-N(1)-(5-phospho-beta-D-ribosyl)glycinamide + L-glutamine + ATP + H2O = 2-formamido-N(1)-(5-O-phospho-beta-D-ribosyl)acetamidine + L-glutamate + ADP + phosphate + H(+)</text>
        <dbReference type="Rhea" id="RHEA:17129"/>
        <dbReference type="ChEBI" id="CHEBI:15377"/>
        <dbReference type="ChEBI" id="CHEBI:15378"/>
        <dbReference type="ChEBI" id="CHEBI:29985"/>
        <dbReference type="ChEBI" id="CHEBI:30616"/>
        <dbReference type="ChEBI" id="CHEBI:43474"/>
        <dbReference type="ChEBI" id="CHEBI:58359"/>
        <dbReference type="ChEBI" id="CHEBI:147286"/>
        <dbReference type="ChEBI" id="CHEBI:147287"/>
        <dbReference type="ChEBI" id="CHEBI:456216"/>
        <dbReference type="EC" id="6.3.5.3"/>
    </reaction>
</comment>
<dbReference type="GO" id="GO:0006189">
    <property type="term" value="P:'de novo' IMP biosynthetic process"/>
    <property type="evidence" value="ECO:0007669"/>
    <property type="project" value="UniProtKB-UniRule"/>
</dbReference>
<evidence type="ECO:0000313" key="10">
    <source>
        <dbReference type="Proteomes" id="UP000698173"/>
    </source>
</evidence>
<dbReference type="PIRSF" id="PIRSF001586">
    <property type="entry name" value="FGAM_synth_I"/>
    <property type="match status" value="1"/>
</dbReference>
<name>A0A921KDU2_SPOPS</name>
<keyword evidence="2 8" id="KW-0436">Ligase</keyword>
<dbReference type="GO" id="GO:0004642">
    <property type="term" value="F:phosphoribosylformylglycinamidine synthase activity"/>
    <property type="evidence" value="ECO:0007669"/>
    <property type="project" value="UniProtKB-UniRule"/>
</dbReference>
<comment type="subcellular location">
    <subcellularLocation>
        <location evidence="8">Cytoplasm</location>
    </subcellularLocation>
</comment>
<dbReference type="PROSITE" id="PS51273">
    <property type="entry name" value="GATASE_TYPE_1"/>
    <property type="match status" value="1"/>
</dbReference>
<comment type="caution">
    <text evidence="9">The sequence shown here is derived from an EMBL/GenBank/DDBJ whole genome shotgun (WGS) entry which is preliminary data.</text>
</comment>
<comment type="subunit">
    <text evidence="8">Part of the FGAM synthase complex composed of 1 PurL, 1 PurQ and 2 PurS subunits.</text>
</comment>
<comment type="catalytic activity">
    <reaction evidence="8">
        <text>L-glutamine + H2O = L-glutamate + NH4(+)</text>
        <dbReference type="Rhea" id="RHEA:15889"/>
        <dbReference type="ChEBI" id="CHEBI:15377"/>
        <dbReference type="ChEBI" id="CHEBI:28938"/>
        <dbReference type="ChEBI" id="CHEBI:29985"/>
        <dbReference type="ChEBI" id="CHEBI:58359"/>
        <dbReference type="EC" id="3.5.1.2"/>
    </reaction>
</comment>
<evidence type="ECO:0000256" key="7">
    <source>
        <dbReference type="ARBA" id="ARBA00022962"/>
    </source>
</evidence>
<keyword evidence="6 8" id="KW-0067">ATP-binding</keyword>
<dbReference type="EC" id="3.5.1.2" evidence="8"/>
<keyword evidence="5 8" id="KW-0378">Hydrolase</keyword>
<evidence type="ECO:0000256" key="1">
    <source>
        <dbReference type="ARBA" id="ARBA00022490"/>
    </source>
</evidence>
<reference evidence="9" key="1">
    <citation type="journal article" date="2021" name="PeerJ">
        <title>Extensive microbial diversity within the chicken gut microbiome revealed by metagenomics and culture.</title>
        <authorList>
            <person name="Gilroy R."/>
            <person name="Ravi A."/>
            <person name="Getino M."/>
            <person name="Pursley I."/>
            <person name="Horton D.L."/>
            <person name="Alikhan N.F."/>
            <person name="Baker D."/>
            <person name="Gharbi K."/>
            <person name="Hall N."/>
            <person name="Watson M."/>
            <person name="Adriaenssens E.M."/>
            <person name="Foster-Nyarko E."/>
            <person name="Jarju S."/>
            <person name="Secka A."/>
            <person name="Antonio M."/>
            <person name="Oren A."/>
            <person name="Chaudhuri R.R."/>
            <person name="La Ragione R."/>
            <person name="Hildebrand F."/>
            <person name="Pallen M.J."/>
        </authorList>
    </citation>
    <scope>NUCLEOTIDE SEQUENCE</scope>
    <source>
        <strain evidence="9">CHK171-7178</strain>
    </source>
</reference>
<gene>
    <name evidence="8 9" type="primary">purQ</name>
    <name evidence="9" type="ORF">K8V56_05775</name>
</gene>
<dbReference type="InterPro" id="IPR029062">
    <property type="entry name" value="Class_I_gatase-like"/>
</dbReference>
<evidence type="ECO:0000256" key="6">
    <source>
        <dbReference type="ARBA" id="ARBA00022840"/>
    </source>
</evidence>
<dbReference type="EMBL" id="DYWT01000095">
    <property type="protein sequence ID" value="HJF31274.1"/>
    <property type="molecule type" value="Genomic_DNA"/>
</dbReference>
<dbReference type="GO" id="GO:0004359">
    <property type="term" value="F:glutaminase activity"/>
    <property type="evidence" value="ECO:0007669"/>
    <property type="project" value="UniProtKB-EC"/>
</dbReference>
<comment type="function">
    <text evidence="8">Part of the phosphoribosylformylglycinamidine synthase complex involved in the purines biosynthetic pathway. Catalyzes the ATP-dependent conversion of formylglycinamide ribonucleotide (FGAR) and glutamine to yield formylglycinamidine ribonucleotide (FGAM) and glutamate. The FGAM synthase complex is composed of three subunits. PurQ produces an ammonia molecule by converting glutamine to glutamate. PurL transfers the ammonia molecule to FGAR to form FGAM in an ATP-dependent manner. PurS interacts with PurQ and PurL and is thought to assist in the transfer of the ammonia molecule from PurQ to PurL.</text>
</comment>
<evidence type="ECO:0000256" key="2">
    <source>
        <dbReference type="ARBA" id="ARBA00022598"/>
    </source>
</evidence>
<dbReference type="SUPFAM" id="SSF52317">
    <property type="entry name" value="Class I glutamine amidotransferase-like"/>
    <property type="match status" value="1"/>
</dbReference>
<dbReference type="SMART" id="SM01211">
    <property type="entry name" value="GATase_5"/>
    <property type="match status" value="1"/>
</dbReference>
<evidence type="ECO:0000256" key="8">
    <source>
        <dbReference type="HAMAP-Rule" id="MF_00421"/>
    </source>
</evidence>
<comment type="pathway">
    <text evidence="8">Purine metabolism; IMP biosynthesis via de novo pathway; 5-amino-1-(5-phospho-D-ribosyl)imidazole from N(2)-formyl-N(1)-(5-phospho-D-ribosyl)glycinamide: step 1/2.</text>
</comment>
<organism evidence="9 10">
    <name type="scientific">Sporosarcina psychrophila</name>
    <name type="common">Bacillus psychrophilus</name>
    <dbReference type="NCBI Taxonomy" id="1476"/>
    <lineage>
        <taxon>Bacteria</taxon>
        <taxon>Bacillati</taxon>
        <taxon>Bacillota</taxon>
        <taxon>Bacilli</taxon>
        <taxon>Bacillales</taxon>
        <taxon>Caryophanaceae</taxon>
        <taxon>Sporosarcina</taxon>
    </lineage>
</organism>
<evidence type="ECO:0000256" key="5">
    <source>
        <dbReference type="ARBA" id="ARBA00022801"/>
    </source>
</evidence>
<protein>
    <recommendedName>
        <fullName evidence="8">Phosphoribosylformylglycinamidine synthase subunit PurQ</fullName>
        <shortName evidence="8">FGAM synthase</shortName>
        <ecNumber evidence="8">6.3.5.3</ecNumber>
    </recommendedName>
    <alternativeName>
        <fullName evidence="8">Formylglycinamide ribonucleotide amidotransferase subunit I</fullName>
        <shortName evidence="8">FGAR amidotransferase I</shortName>
        <shortName evidence="8">FGAR-AT I</shortName>
    </alternativeName>
    <alternativeName>
        <fullName evidence="8">Glutaminase PurQ</fullName>
        <ecNumber evidence="8">3.5.1.2</ecNumber>
    </alternativeName>
    <alternativeName>
        <fullName evidence="8">Phosphoribosylformylglycinamidine synthase subunit I</fullName>
    </alternativeName>
</protein>
<sequence length="228" mass="24422">MKFAILVFPGSGCDIDMYHAVNTVQGNKAEYIWHTEADLDGFDAVLIPSGASYGDYLRPGALAQSSQAIESLKAFAATGKPVLGVGNGFQILAEAGLLPGAFLRNKGLKFRSGKTKLTVLNTDSTFTADYDNGKEITIPFAHEFGNYYVDEKTVAELKSTNRIVFTYADGNADGSTADIAGVLNEKGNVLGMMPLPERAVEEIIGGTDGLPLFNSILKRWSENNVSQA</sequence>
<dbReference type="NCBIfam" id="NF002957">
    <property type="entry name" value="PRK03619.1"/>
    <property type="match status" value="1"/>
</dbReference>
<keyword evidence="3 8" id="KW-0547">Nucleotide-binding</keyword>
<keyword evidence="4 8" id="KW-0658">Purine biosynthesis</keyword>
<dbReference type="EC" id="6.3.5.3" evidence="8"/>
<dbReference type="Pfam" id="PF13507">
    <property type="entry name" value="GATase_5"/>
    <property type="match status" value="1"/>
</dbReference>
<dbReference type="GO" id="GO:0005524">
    <property type="term" value="F:ATP binding"/>
    <property type="evidence" value="ECO:0007669"/>
    <property type="project" value="UniProtKB-KW"/>
</dbReference>
<proteinExistence type="inferred from homology"/>
<dbReference type="GO" id="GO:0005737">
    <property type="term" value="C:cytoplasm"/>
    <property type="evidence" value="ECO:0007669"/>
    <property type="project" value="UniProtKB-SubCell"/>
</dbReference>
<comment type="caution">
    <text evidence="8">Lacks conserved residue(s) required for the propagation of feature annotation.</text>
</comment>
<dbReference type="Gene3D" id="3.40.50.880">
    <property type="match status" value="1"/>
</dbReference>
<evidence type="ECO:0000256" key="4">
    <source>
        <dbReference type="ARBA" id="ARBA00022755"/>
    </source>
</evidence>
<evidence type="ECO:0000256" key="3">
    <source>
        <dbReference type="ARBA" id="ARBA00022741"/>
    </source>
</evidence>
<feature type="active site" evidence="8">
    <location>
        <position position="197"/>
    </location>
</feature>
<evidence type="ECO:0000313" key="9">
    <source>
        <dbReference type="EMBL" id="HJF31274.1"/>
    </source>
</evidence>